<name>A0A9D4GIU1_DREPO</name>
<dbReference type="Proteomes" id="UP000828390">
    <property type="component" value="Unassembled WGS sequence"/>
</dbReference>
<accession>A0A9D4GIU1</accession>
<keyword evidence="2" id="KW-1185">Reference proteome</keyword>
<protein>
    <submittedName>
        <fullName evidence="1">Uncharacterized protein</fullName>
    </submittedName>
</protein>
<dbReference type="Gene3D" id="2.170.270.10">
    <property type="entry name" value="SET domain"/>
    <property type="match status" value="1"/>
</dbReference>
<sequence length="180" mass="20245">MVKDLPKIPQLTEKNLTGNVYQVKVRMGALENRMHKILCRHQTSSVEPSEATLKTFIAQQNWPLIRRGDAAGKGKVFFSGCNIDKGTVVCDNHGVLRTAEEGEELMKSVEPRQTNFMFFFRVPSGRKWCIYGAHVCGCQALYEFLATPGRCLNQSRKKLQFEALRFYDGRQAGVTAEGGL</sequence>
<dbReference type="AlphaFoldDB" id="A0A9D4GIU1"/>
<proteinExistence type="predicted"/>
<comment type="caution">
    <text evidence="1">The sequence shown here is derived from an EMBL/GenBank/DDBJ whole genome shotgun (WGS) entry which is preliminary data.</text>
</comment>
<dbReference type="InterPro" id="IPR046341">
    <property type="entry name" value="SET_dom_sf"/>
</dbReference>
<evidence type="ECO:0000313" key="1">
    <source>
        <dbReference type="EMBL" id="KAH3817885.1"/>
    </source>
</evidence>
<gene>
    <name evidence="1" type="ORF">DPMN_119441</name>
</gene>
<dbReference type="EMBL" id="JAIWYP010000005">
    <property type="protein sequence ID" value="KAH3817885.1"/>
    <property type="molecule type" value="Genomic_DNA"/>
</dbReference>
<reference evidence="1" key="2">
    <citation type="submission" date="2020-11" db="EMBL/GenBank/DDBJ databases">
        <authorList>
            <person name="McCartney M.A."/>
            <person name="Auch B."/>
            <person name="Kono T."/>
            <person name="Mallez S."/>
            <person name="Becker A."/>
            <person name="Gohl D.M."/>
            <person name="Silverstein K.A.T."/>
            <person name="Koren S."/>
            <person name="Bechman K.B."/>
            <person name="Herman A."/>
            <person name="Abrahante J.E."/>
            <person name="Garbe J."/>
        </authorList>
    </citation>
    <scope>NUCLEOTIDE SEQUENCE</scope>
    <source>
        <strain evidence="1">Duluth1</strain>
        <tissue evidence="1">Whole animal</tissue>
    </source>
</reference>
<reference evidence="1" key="1">
    <citation type="journal article" date="2019" name="bioRxiv">
        <title>The Genome of the Zebra Mussel, Dreissena polymorpha: A Resource for Invasive Species Research.</title>
        <authorList>
            <person name="McCartney M.A."/>
            <person name="Auch B."/>
            <person name="Kono T."/>
            <person name="Mallez S."/>
            <person name="Zhang Y."/>
            <person name="Obille A."/>
            <person name="Becker A."/>
            <person name="Abrahante J.E."/>
            <person name="Garbe J."/>
            <person name="Badalamenti J.P."/>
            <person name="Herman A."/>
            <person name="Mangelson H."/>
            <person name="Liachko I."/>
            <person name="Sullivan S."/>
            <person name="Sone E.D."/>
            <person name="Koren S."/>
            <person name="Silverstein K.A.T."/>
            <person name="Beckman K.B."/>
            <person name="Gohl D.M."/>
        </authorList>
    </citation>
    <scope>NUCLEOTIDE SEQUENCE</scope>
    <source>
        <strain evidence="1">Duluth1</strain>
        <tissue evidence="1">Whole animal</tissue>
    </source>
</reference>
<evidence type="ECO:0000313" key="2">
    <source>
        <dbReference type="Proteomes" id="UP000828390"/>
    </source>
</evidence>
<organism evidence="1 2">
    <name type="scientific">Dreissena polymorpha</name>
    <name type="common">Zebra mussel</name>
    <name type="synonym">Mytilus polymorpha</name>
    <dbReference type="NCBI Taxonomy" id="45954"/>
    <lineage>
        <taxon>Eukaryota</taxon>
        <taxon>Metazoa</taxon>
        <taxon>Spiralia</taxon>
        <taxon>Lophotrochozoa</taxon>
        <taxon>Mollusca</taxon>
        <taxon>Bivalvia</taxon>
        <taxon>Autobranchia</taxon>
        <taxon>Heteroconchia</taxon>
        <taxon>Euheterodonta</taxon>
        <taxon>Imparidentia</taxon>
        <taxon>Neoheterodontei</taxon>
        <taxon>Myida</taxon>
        <taxon>Dreissenoidea</taxon>
        <taxon>Dreissenidae</taxon>
        <taxon>Dreissena</taxon>
    </lineage>
</organism>